<feature type="signal peptide" evidence="9">
    <location>
        <begin position="1"/>
        <end position="25"/>
    </location>
</feature>
<evidence type="ECO:0000256" key="9">
    <source>
        <dbReference type="SAM" id="SignalP"/>
    </source>
</evidence>
<keyword evidence="6 8" id="KW-0472">Membrane</keyword>
<dbReference type="PROSITE" id="PS00018">
    <property type="entry name" value="EF_HAND_1"/>
    <property type="match status" value="1"/>
</dbReference>
<dbReference type="EMBL" id="QAOQ01000003">
    <property type="protein sequence ID" value="PTQ98120.1"/>
    <property type="molecule type" value="Genomic_DNA"/>
</dbReference>
<accession>A0A2T5JB82</accession>
<dbReference type="Gene3D" id="2.170.130.10">
    <property type="entry name" value="TonB-dependent receptor, plug domain"/>
    <property type="match status" value="1"/>
</dbReference>
<evidence type="ECO:0000256" key="7">
    <source>
        <dbReference type="ARBA" id="ARBA00023237"/>
    </source>
</evidence>
<feature type="chain" id="PRO_5015705241" evidence="9">
    <location>
        <begin position="26"/>
        <end position="1055"/>
    </location>
</feature>
<gene>
    <name evidence="11" type="ORF">C8P68_103280</name>
</gene>
<dbReference type="Proteomes" id="UP000244168">
    <property type="component" value="Unassembled WGS sequence"/>
</dbReference>
<dbReference type="PANTHER" id="PTHR30069:SF29">
    <property type="entry name" value="HEMOGLOBIN AND HEMOGLOBIN-HAPTOGLOBIN-BINDING PROTEIN 1-RELATED"/>
    <property type="match status" value="1"/>
</dbReference>
<dbReference type="AlphaFoldDB" id="A0A2T5JB82"/>
<evidence type="ECO:0000313" key="12">
    <source>
        <dbReference type="Proteomes" id="UP000244168"/>
    </source>
</evidence>
<evidence type="ECO:0000313" key="11">
    <source>
        <dbReference type="EMBL" id="PTQ98120.1"/>
    </source>
</evidence>
<protein>
    <submittedName>
        <fullName evidence="11">TonB-linked SusC/RagA family outer membrane protein</fullName>
    </submittedName>
</protein>
<evidence type="ECO:0000256" key="6">
    <source>
        <dbReference type="ARBA" id="ARBA00023136"/>
    </source>
</evidence>
<feature type="domain" description="TonB-dependent receptor plug" evidence="10">
    <location>
        <begin position="120"/>
        <end position="232"/>
    </location>
</feature>
<keyword evidence="5 9" id="KW-0732">Signal</keyword>
<evidence type="ECO:0000259" key="10">
    <source>
        <dbReference type="Pfam" id="PF07715"/>
    </source>
</evidence>
<reference evidence="11 12" key="1">
    <citation type="submission" date="2018-04" db="EMBL/GenBank/DDBJ databases">
        <title>Genomic Encyclopedia of Archaeal and Bacterial Type Strains, Phase II (KMG-II): from individual species to whole genera.</title>
        <authorList>
            <person name="Goeker M."/>
        </authorList>
    </citation>
    <scope>NUCLEOTIDE SEQUENCE [LARGE SCALE GENOMIC DNA]</scope>
    <source>
        <strain evidence="11 12">DSM 26809</strain>
    </source>
</reference>
<dbReference type="SUPFAM" id="SSF49464">
    <property type="entry name" value="Carboxypeptidase regulatory domain-like"/>
    <property type="match status" value="1"/>
</dbReference>
<dbReference type="PROSITE" id="PS52016">
    <property type="entry name" value="TONB_DEPENDENT_REC_3"/>
    <property type="match status" value="1"/>
</dbReference>
<evidence type="ECO:0000256" key="5">
    <source>
        <dbReference type="ARBA" id="ARBA00022729"/>
    </source>
</evidence>
<evidence type="ECO:0000256" key="4">
    <source>
        <dbReference type="ARBA" id="ARBA00022692"/>
    </source>
</evidence>
<dbReference type="GO" id="GO:0044718">
    <property type="term" value="P:siderophore transmembrane transport"/>
    <property type="evidence" value="ECO:0007669"/>
    <property type="project" value="TreeGrafter"/>
</dbReference>
<dbReference type="Pfam" id="PF07715">
    <property type="entry name" value="Plug"/>
    <property type="match status" value="1"/>
</dbReference>
<dbReference type="NCBIfam" id="TIGR04057">
    <property type="entry name" value="SusC_RagA_signa"/>
    <property type="match status" value="1"/>
</dbReference>
<sequence>MRIKFLLKISGLCLLILACVSIAHAQVKKITGKVLEKSTGLAMPGVTITVKGKSTVTAANPDGTYSISADPTKDVLVFSFIGFKKQEVPIQGKMNISVSMEDDKSDLDEVVVVGYGAKRKSEVIGAVSTIKAEEIADVPAPDIAAALRNRIAGVGVSVQSGAPGATITLNIRGASISPNAGSGATAEPLYVIDGITSTSDQFEMLDPTMVEDITILKDASAAIYGASGSKGVVLVTTKKGKIGKPKLSYSGYYGVNDATRKPEMMDGYQLGLAYNQSLDQQGFANGNKYFTNSDLQYLKDHPVKSWFDEVWRASIQQKHSVTLSGGSDKMTFFIGGGVQNDGGNYIGTYYNRKFSFRSGLTMTFSDALKADVNFNVSYNKKYSDIDVTPGDQNFMTALITVPQWVPIQINGNPVYYLGGTNGTTTIKNPLAQINSGFYNLNQAYSYTLNTALTYTPKAVPGLALRFQIGQTGNWGGSEKYTAPYNSAVFKMTGSNALFYTDTITSYKAGIAQTDARLANSYSKGTSYQANITLNYARSFGKHSVSALVGGEQSASNSDGQSVMWQNQLVANQTDYWAFDQTQFTNQGRTKAEAIKQSFFGRVSYDYQKKYLIDAVGRFDASSNFATGHAWGFFPNVGVAWNISEEPFFKNSKVLSFVSYLKLKSNVGLTGDDRTLARLWQAKYNVDLVNTGYLFGSGNASQGTLNPSQIPNPDITWQKKRTVDVGLESSFFNNRLTFGFDYFHDYIYDEFDKNIDQSFPMYAGFVAPTINHEEHHTYGTEFSIGYNDRITKDLRFNTSVNFGFSSTYISQVYLAAAKLWSNTNGDWQYALGTNQKVWNSGNIGLISQGMLKTQADVDRLLKQYPNYTIYGATPEAGFLYYKDENGDGKIDDSDMIPMFSKGTDPIINLGLNFGFDYKGFQLRTNMVANIGGKVFYDSKALAKPTQYQNVPKFWDNRWSPTNPDGLFPRIDDPGAGKTSTFWARDATMIRINNMSLSYGLPATLLQRTGFSSLRIVLSGYNLWTLVNPLGYKDPYSSYIYDYPTIRTVSVGLNFGL</sequence>
<dbReference type="Gene3D" id="2.60.40.1120">
    <property type="entry name" value="Carboxypeptidase-like, regulatory domain"/>
    <property type="match status" value="1"/>
</dbReference>
<comment type="caution">
    <text evidence="11">The sequence shown here is derived from an EMBL/GenBank/DDBJ whole genome shotgun (WGS) entry which is preliminary data.</text>
</comment>
<keyword evidence="4 8" id="KW-0812">Transmembrane</keyword>
<dbReference type="OrthoDB" id="9768177at2"/>
<dbReference type="InterPro" id="IPR037066">
    <property type="entry name" value="Plug_dom_sf"/>
</dbReference>
<dbReference type="GO" id="GO:0009279">
    <property type="term" value="C:cell outer membrane"/>
    <property type="evidence" value="ECO:0007669"/>
    <property type="project" value="UniProtKB-SubCell"/>
</dbReference>
<dbReference type="InterPro" id="IPR023996">
    <property type="entry name" value="TonB-dep_OMP_SusC/RagA"/>
</dbReference>
<dbReference type="InterPro" id="IPR008969">
    <property type="entry name" value="CarboxyPept-like_regulatory"/>
</dbReference>
<dbReference type="InterPro" id="IPR018247">
    <property type="entry name" value="EF_Hand_1_Ca_BS"/>
</dbReference>
<dbReference type="Gene3D" id="2.40.170.20">
    <property type="entry name" value="TonB-dependent receptor, beta-barrel domain"/>
    <property type="match status" value="1"/>
</dbReference>
<keyword evidence="3 8" id="KW-1134">Transmembrane beta strand</keyword>
<dbReference type="InterPro" id="IPR039426">
    <property type="entry name" value="TonB-dep_rcpt-like"/>
</dbReference>
<dbReference type="GO" id="GO:0015344">
    <property type="term" value="F:siderophore uptake transmembrane transporter activity"/>
    <property type="evidence" value="ECO:0007669"/>
    <property type="project" value="TreeGrafter"/>
</dbReference>
<dbReference type="NCBIfam" id="TIGR04056">
    <property type="entry name" value="OMP_RagA_SusC"/>
    <property type="match status" value="1"/>
</dbReference>
<organism evidence="11 12">
    <name type="scientific">Mucilaginibacter yixingensis</name>
    <dbReference type="NCBI Taxonomy" id="1295612"/>
    <lineage>
        <taxon>Bacteria</taxon>
        <taxon>Pseudomonadati</taxon>
        <taxon>Bacteroidota</taxon>
        <taxon>Sphingobacteriia</taxon>
        <taxon>Sphingobacteriales</taxon>
        <taxon>Sphingobacteriaceae</taxon>
        <taxon>Mucilaginibacter</taxon>
    </lineage>
</organism>
<proteinExistence type="inferred from homology"/>
<keyword evidence="12" id="KW-1185">Reference proteome</keyword>
<evidence type="ECO:0000256" key="8">
    <source>
        <dbReference type="PROSITE-ProRule" id="PRU01360"/>
    </source>
</evidence>
<evidence type="ECO:0000256" key="2">
    <source>
        <dbReference type="ARBA" id="ARBA00022448"/>
    </source>
</evidence>
<dbReference type="SUPFAM" id="SSF56935">
    <property type="entry name" value="Porins"/>
    <property type="match status" value="1"/>
</dbReference>
<comment type="similarity">
    <text evidence="8">Belongs to the TonB-dependent receptor family.</text>
</comment>
<evidence type="ECO:0000256" key="3">
    <source>
        <dbReference type="ARBA" id="ARBA00022452"/>
    </source>
</evidence>
<name>A0A2T5JB82_9SPHI</name>
<dbReference type="Pfam" id="PF13715">
    <property type="entry name" value="CarbopepD_reg_2"/>
    <property type="match status" value="1"/>
</dbReference>
<comment type="subcellular location">
    <subcellularLocation>
        <location evidence="1 8">Cell outer membrane</location>
        <topology evidence="1 8">Multi-pass membrane protein</topology>
    </subcellularLocation>
</comment>
<dbReference type="RefSeq" id="WP_107828304.1">
    <property type="nucleotide sequence ID" value="NZ_CP160205.1"/>
</dbReference>
<dbReference type="PANTHER" id="PTHR30069">
    <property type="entry name" value="TONB-DEPENDENT OUTER MEMBRANE RECEPTOR"/>
    <property type="match status" value="1"/>
</dbReference>
<keyword evidence="2 8" id="KW-0813">Transport</keyword>
<dbReference type="InterPro" id="IPR012910">
    <property type="entry name" value="Plug_dom"/>
</dbReference>
<keyword evidence="7 8" id="KW-0998">Cell outer membrane</keyword>
<dbReference type="InterPro" id="IPR036942">
    <property type="entry name" value="Beta-barrel_TonB_sf"/>
</dbReference>
<dbReference type="InterPro" id="IPR023997">
    <property type="entry name" value="TonB-dep_OMP_SusC/RagA_CS"/>
</dbReference>
<evidence type="ECO:0000256" key="1">
    <source>
        <dbReference type="ARBA" id="ARBA00004571"/>
    </source>
</evidence>
<dbReference type="PROSITE" id="PS51257">
    <property type="entry name" value="PROKAR_LIPOPROTEIN"/>
    <property type="match status" value="1"/>
</dbReference>